<protein>
    <submittedName>
        <fullName evidence="3">Uncharacterized protein</fullName>
    </submittedName>
</protein>
<sequence>MVDILLATNGTFEVSYLLYTFVGALFGTVVFLINWYRDRKKEYVTGDGYVLRHQDMEAFSSVYKDYSQSKLYKNAPLLFLALLVFVGMVFYVPGMVASYLFGTSFLIIPHFLLILVALSCSSKLSKEEEERFKQIAKTIPLHPTGNFAESGRFVTEPELFLRKTKKLDNLVKALEDSEREYLEKMAKKQAKLDQSKEEGDVSKIVKFEKKLKKLSKERLAKEKEVESLTEEIKALITNEIPETTAHILKQNPYVIFGDSHSPISSVMDKAVTLQESSPMPYAIDVMEGIAKDERLPERLRSEARRSVEAYFQEVEKKKEDELVNNAEVSLHVAKQMLN</sequence>
<geneLocation type="plasmid" evidence="4"/>
<dbReference type="Proteomes" id="UP000031449">
    <property type="component" value="Plasmid unnamed"/>
</dbReference>
<name>A0A0B5ASI5_9BACL</name>
<feature type="coiled-coil region" evidence="1">
    <location>
        <begin position="167"/>
        <end position="238"/>
    </location>
</feature>
<keyword evidence="1" id="KW-0175">Coiled coil</keyword>
<gene>
    <name evidence="3" type="ORF">JMA_37630</name>
</gene>
<keyword evidence="2" id="KW-0812">Transmembrane</keyword>
<dbReference type="HOGENOM" id="CLU_820795_0_0_9"/>
<dbReference type="AlphaFoldDB" id="A0A0B5ASI5"/>
<dbReference type="EMBL" id="CP009417">
    <property type="protein sequence ID" value="AJD93081.1"/>
    <property type="molecule type" value="Genomic_DNA"/>
</dbReference>
<dbReference type="BioCyc" id="JESP1508404:G14D9-13047-MONOMER"/>
<keyword evidence="2" id="KW-0472">Membrane</keyword>
<keyword evidence="3" id="KW-0614">Plasmid</keyword>
<dbReference type="KEGG" id="jeo:JMA_37630"/>
<proteinExistence type="predicted"/>
<feature type="transmembrane region" description="Helical" evidence="2">
    <location>
        <begin position="99"/>
        <end position="118"/>
    </location>
</feature>
<keyword evidence="4" id="KW-1185">Reference proteome</keyword>
<evidence type="ECO:0000256" key="1">
    <source>
        <dbReference type="SAM" id="Coils"/>
    </source>
</evidence>
<evidence type="ECO:0000313" key="3">
    <source>
        <dbReference type="EMBL" id="AJD93081.1"/>
    </source>
</evidence>
<keyword evidence="2" id="KW-1133">Transmembrane helix</keyword>
<evidence type="ECO:0000313" key="4">
    <source>
        <dbReference type="Proteomes" id="UP000031449"/>
    </source>
</evidence>
<feature type="transmembrane region" description="Helical" evidence="2">
    <location>
        <begin position="16"/>
        <end position="36"/>
    </location>
</feature>
<feature type="transmembrane region" description="Helical" evidence="2">
    <location>
        <begin position="74"/>
        <end position="93"/>
    </location>
</feature>
<evidence type="ECO:0000256" key="2">
    <source>
        <dbReference type="SAM" id="Phobius"/>
    </source>
</evidence>
<reference evidence="3 4" key="1">
    <citation type="submission" date="2014-08" db="EMBL/GenBank/DDBJ databases">
        <title>Complete genome of a marine bacteria Jeotgalibacillus malaysiensis.</title>
        <authorList>
            <person name="Yaakop A.S."/>
            <person name="Chan K.-G."/>
            <person name="Goh K.M."/>
        </authorList>
    </citation>
    <scope>NUCLEOTIDE SEQUENCE [LARGE SCALE GENOMIC DNA]</scope>
    <source>
        <strain evidence="3 4">D5</strain>
        <plasmid evidence="4">Plasmid</plasmid>
    </source>
</reference>
<organism evidence="3 4">
    <name type="scientific">Jeotgalibacillus malaysiensis</name>
    <dbReference type="NCBI Taxonomy" id="1508404"/>
    <lineage>
        <taxon>Bacteria</taxon>
        <taxon>Bacillati</taxon>
        <taxon>Bacillota</taxon>
        <taxon>Bacilli</taxon>
        <taxon>Bacillales</taxon>
        <taxon>Caryophanaceae</taxon>
        <taxon>Jeotgalibacillus</taxon>
    </lineage>
</organism>
<accession>A0A0B5ASI5</accession>